<evidence type="ECO:0000313" key="2">
    <source>
        <dbReference type="EMBL" id="KAH3768443.1"/>
    </source>
</evidence>
<feature type="transmembrane region" description="Helical" evidence="1">
    <location>
        <begin position="81"/>
        <end position="98"/>
    </location>
</feature>
<accession>A0A9D4DVX8</accession>
<dbReference type="AlphaFoldDB" id="A0A9D4DVX8"/>
<keyword evidence="1" id="KW-0472">Membrane</keyword>
<evidence type="ECO:0000313" key="3">
    <source>
        <dbReference type="Proteomes" id="UP000828390"/>
    </source>
</evidence>
<protein>
    <submittedName>
        <fullName evidence="2">Uncharacterized protein</fullName>
    </submittedName>
</protein>
<evidence type="ECO:0000256" key="1">
    <source>
        <dbReference type="SAM" id="Phobius"/>
    </source>
</evidence>
<dbReference type="EMBL" id="JAIWYP010000009">
    <property type="protein sequence ID" value="KAH3768443.1"/>
    <property type="molecule type" value="Genomic_DNA"/>
</dbReference>
<gene>
    <name evidence="2" type="ORF">DPMN_169655</name>
</gene>
<keyword evidence="1" id="KW-0812">Transmembrane</keyword>
<reference evidence="2" key="2">
    <citation type="submission" date="2020-11" db="EMBL/GenBank/DDBJ databases">
        <authorList>
            <person name="McCartney M.A."/>
            <person name="Auch B."/>
            <person name="Kono T."/>
            <person name="Mallez S."/>
            <person name="Becker A."/>
            <person name="Gohl D.M."/>
            <person name="Silverstein K.A.T."/>
            <person name="Koren S."/>
            <person name="Bechman K.B."/>
            <person name="Herman A."/>
            <person name="Abrahante J.E."/>
            <person name="Garbe J."/>
        </authorList>
    </citation>
    <scope>NUCLEOTIDE SEQUENCE</scope>
    <source>
        <strain evidence="2">Duluth1</strain>
        <tissue evidence="2">Whole animal</tissue>
    </source>
</reference>
<name>A0A9D4DVX8_DREPO</name>
<dbReference type="Proteomes" id="UP000828390">
    <property type="component" value="Unassembled WGS sequence"/>
</dbReference>
<reference evidence="2" key="1">
    <citation type="journal article" date="2019" name="bioRxiv">
        <title>The Genome of the Zebra Mussel, Dreissena polymorpha: A Resource for Invasive Species Research.</title>
        <authorList>
            <person name="McCartney M.A."/>
            <person name="Auch B."/>
            <person name="Kono T."/>
            <person name="Mallez S."/>
            <person name="Zhang Y."/>
            <person name="Obille A."/>
            <person name="Becker A."/>
            <person name="Abrahante J.E."/>
            <person name="Garbe J."/>
            <person name="Badalamenti J.P."/>
            <person name="Herman A."/>
            <person name="Mangelson H."/>
            <person name="Liachko I."/>
            <person name="Sullivan S."/>
            <person name="Sone E.D."/>
            <person name="Koren S."/>
            <person name="Silverstein K.A.T."/>
            <person name="Beckman K.B."/>
            <person name="Gohl D.M."/>
        </authorList>
    </citation>
    <scope>NUCLEOTIDE SEQUENCE</scope>
    <source>
        <strain evidence="2">Duluth1</strain>
        <tissue evidence="2">Whole animal</tissue>
    </source>
</reference>
<proteinExistence type="predicted"/>
<sequence>MRCTITAPQSHYYQVLLRGMPDPYLASGMDPLSQKDKSGRSVVPVHGLQNAHIPRDWEPATNRDSASWAARDSTVSCARTLINYFYYFYYYYYYYYHYYYYYYYYYYHYHYYHYYYYYFYYFYYYYNFYYYYFYYYYHYFCCCF</sequence>
<keyword evidence="1" id="KW-1133">Transmembrane helix</keyword>
<keyword evidence="3" id="KW-1185">Reference proteome</keyword>
<organism evidence="2 3">
    <name type="scientific">Dreissena polymorpha</name>
    <name type="common">Zebra mussel</name>
    <name type="synonym">Mytilus polymorpha</name>
    <dbReference type="NCBI Taxonomy" id="45954"/>
    <lineage>
        <taxon>Eukaryota</taxon>
        <taxon>Metazoa</taxon>
        <taxon>Spiralia</taxon>
        <taxon>Lophotrochozoa</taxon>
        <taxon>Mollusca</taxon>
        <taxon>Bivalvia</taxon>
        <taxon>Autobranchia</taxon>
        <taxon>Heteroconchia</taxon>
        <taxon>Euheterodonta</taxon>
        <taxon>Imparidentia</taxon>
        <taxon>Neoheterodontei</taxon>
        <taxon>Myida</taxon>
        <taxon>Dreissenoidea</taxon>
        <taxon>Dreissenidae</taxon>
        <taxon>Dreissena</taxon>
    </lineage>
</organism>
<comment type="caution">
    <text evidence="2">The sequence shown here is derived from an EMBL/GenBank/DDBJ whole genome shotgun (WGS) entry which is preliminary data.</text>
</comment>
<feature type="transmembrane region" description="Helical" evidence="1">
    <location>
        <begin position="118"/>
        <end position="137"/>
    </location>
</feature>